<feature type="domain" description="PAC" evidence="12">
    <location>
        <begin position="211"/>
        <end position="261"/>
    </location>
</feature>
<dbReference type="InterPro" id="IPR005467">
    <property type="entry name" value="His_kinase_dom"/>
</dbReference>
<keyword evidence="4" id="KW-0808">Transferase</keyword>
<name>A0A0L0EVC0_9GAMM</name>
<dbReference type="SUPFAM" id="SSF47384">
    <property type="entry name" value="Homodimeric domain of signal transducing histidine kinase"/>
    <property type="match status" value="1"/>
</dbReference>
<gene>
    <name evidence="13" type="ORF">AC626_08525</name>
</gene>
<accession>A0A0L0EVC0</accession>
<evidence type="ECO:0000259" key="12">
    <source>
        <dbReference type="PROSITE" id="PS50113"/>
    </source>
</evidence>
<sequence>MIGTFHSPELEIVMDTVLDGFIIIDEQGVIQSFNKAAVKIFGYEPVEVRGQNVKMLMPAPYQDEHDQYLVNYRETGQPKIMGTGREIIAQRKDGSCFPMELAVNEMKLEGQRLFLGTIRDISERKSAEQSIRYYLEYIETMMNTVLDGLITIDSEGTIHSFNLAAETIFGYSKAQVVGQNVRMLMPEPYQSEHDAYLHHYHQTGEKKVIGLGREIKALKRDGTVFPMELGVNEMVVQGKKMFVGTIRDISERKAAEREIQEYINKLKISNQELDQFAYIASHDLKEPLRGLANNAMFLQEDYEETLGDDGKKRLGRIRFLCGRMEQLVDSLLYYSRLGRQELAIEVADLNTLVAKVKELTVPEEIGEHVVLSLPAKLPQITCDVPRVTELFRNLISNAIKYNHSAVKYIEIGTTQATNPLTGISEPQVFYVKDNGIGIEPQFFEDIFRIFKRLNEEDDSVRGTGVGLTYVKKIVERHNGHVWLESTMGSGSCFYFTLKLER</sequence>
<dbReference type="GO" id="GO:0006355">
    <property type="term" value="P:regulation of DNA-templated transcription"/>
    <property type="evidence" value="ECO:0007669"/>
    <property type="project" value="InterPro"/>
</dbReference>
<dbReference type="Gene3D" id="3.30.450.20">
    <property type="entry name" value="PAS domain"/>
    <property type="match status" value="2"/>
</dbReference>
<dbReference type="SMART" id="SM00388">
    <property type="entry name" value="HisKA"/>
    <property type="match status" value="1"/>
</dbReference>
<dbReference type="PATRIC" id="fig|43658.6.peg.6009"/>
<evidence type="ECO:0000259" key="11">
    <source>
        <dbReference type="PROSITE" id="PS50112"/>
    </source>
</evidence>
<evidence type="ECO:0000313" key="14">
    <source>
        <dbReference type="Proteomes" id="UP000036850"/>
    </source>
</evidence>
<dbReference type="PANTHER" id="PTHR43304">
    <property type="entry name" value="PHYTOCHROME-LIKE PROTEIN CPH1"/>
    <property type="match status" value="1"/>
</dbReference>
<dbReference type="FunFam" id="3.30.450.20:FF:000060">
    <property type="entry name" value="Sensor protein FixL"/>
    <property type="match status" value="2"/>
</dbReference>
<dbReference type="InterPro" id="IPR052162">
    <property type="entry name" value="Sensor_kinase/Photoreceptor"/>
</dbReference>
<dbReference type="OrthoDB" id="7052769at2"/>
<dbReference type="InterPro" id="IPR000700">
    <property type="entry name" value="PAS-assoc_C"/>
</dbReference>
<dbReference type="EMBL" id="LFZX01000048">
    <property type="protein sequence ID" value="KNC67813.1"/>
    <property type="molecule type" value="Genomic_DNA"/>
</dbReference>
<keyword evidence="3" id="KW-0597">Phosphoprotein</keyword>
<evidence type="ECO:0000259" key="10">
    <source>
        <dbReference type="PROSITE" id="PS50109"/>
    </source>
</evidence>
<dbReference type="CDD" id="cd00130">
    <property type="entry name" value="PAS"/>
    <property type="match status" value="2"/>
</dbReference>
<evidence type="ECO:0000256" key="4">
    <source>
        <dbReference type="ARBA" id="ARBA00022679"/>
    </source>
</evidence>
<feature type="domain" description="Histidine kinase" evidence="10">
    <location>
        <begin position="279"/>
        <end position="501"/>
    </location>
</feature>
<proteinExistence type="predicted"/>
<dbReference type="InterPro" id="IPR003594">
    <property type="entry name" value="HATPase_dom"/>
</dbReference>
<dbReference type="InterPro" id="IPR036097">
    <property type="entry name" value="HisK_dim/P_sf"/>
</dbReference>
<evidence type="ECO:0000313" key="13">
    <source>
        <dbReference type="EMBL" id="KNC67813.1"/>
    </source>
</evidence>
<dbReference type="Gene3D" id="1.10.287.130">
    <property type="match status" value="1"/>
</dbReference>
<dbReference type="InterPro" id="IPR001610">
    <property type="entry name" value="PAC"/>
</dbReference>
<feature type="domain" description="PAC" evidence="12">
    <location>
        <begin position="83"/>
        <end position="133"/>
    </location>
</feature>
<dbReference type="Pfam" id="PF02518">
    <property type="entry name" value="HATPase_c"/>
    <property type="match status" value="1"/>
</dbReference>
<dbReference type="InterPro" id="IPR004358">
    <property type="entry name" value="Sig_transdc_His_kin-like_C"/>
</dbReference>
<keyword evidence="5" id="KW-0547">Nucleotide-binding</keyword>
<dbReference type="CDD" id="cd00082">
    <property type="entry name" value="HisKA"/>
    <property type="match status" value="1"/>
</dbReference>
<evidence type="ECO:0000256" key="7">
    <source>
        <dbReference type="ARBA" id="ARBA00022840"/>
    </source>
</evidence>
<dbReference type="Pfam" id="PF00989">
    <property type="entry name" value="PAS"/>
    <property type="match status" value="2"/>
</dbReference>
<evidence type="ECO:0000256" key="9">
    <source>
        <dbReference type="ARBA" id="ARBA00070616"/>
    </source>
</evidence>
<evidence type="ECO:0000256" key="5">
    <source>
        <dbReference type="ARBA" id="ARBA00022741"/>
    </source>
</evidence>
<evidence type="ECO:0000256" key="3">
    <source>
        <dbReference type="ARBA" id="ARBA00022553"/>
    </source>
</evidence>
<protein>
    <recommendedName>
        <fullName evidence="9">Sensor protein FixL</fullName>
        <ecNumber evidence="2">2.7.13.3</ecNumber>
    </recommendedName>
</protein>
<comment type="catalytic activity">
    <reaction evidence="1">
        <text>ATP + protein L-histidine = ADP + protein N-phospho-L-histidine.</text>
        <dbReference type="EC" id="2.7.13.3"/>
    </reaction>
</comment>
<dbReference type="Pfam" id="PF00512">
    <property type="entry name" value="HisKA"/>
    <property type="match status" value="1"/>
</dbReference>
<feature type="domain" description="PAS" evidence="11">
    <location>
        <begin position="134"/>
        <end position="204"/>
    </location>
</feature>
<dbReference type="PROSITE" id="PS50113">
    <property type="entry name" value="PAC"/>
    <property type="match status" value="2"/>
</dbReference>
<evidence type="ECO:0000256" key="2">
    <source>
        <dbReference type="ARBA" id="ARBA00012438"/>
    </source>
</evidence>
<dbReference type="InterPro" id="IPR036890">
    <property type="entry name" value="HATPase_C_sf"/>
</dbReference>
<dbReference type="PRINTS" id="PR00344">
    <property type="entry name" value="BCTRLSENSOR"/>
</dbReference>
<dbReference type="SUPFAM" id="SSF55785">
    <property type="entry name" value="PYP-like sensor domain (PAS domain)"/>
    <property type="match status" value="2"/>
</dbReference>
<dbReference type="AlphaFoldDB" id="A0A0L0EVC0"/>
<dbReference type="PANTHER" id="PTHR43304:SF1">
    <property type="entry name" value="PAC DOMAIN-CONTAINING PROTEIN"/>
    <property type="match status" value="1"/>
</dbReference>
<feature type="domain" description="PAS" evidence="11">
    <location>
        <begin position="6"/>
        <end position="58"/>
    </location>
</feature>
<dbReference type="SMART" id="SM00091">
    <property type="entry name" value="PAS"/>
    <property type="match status" value="2"/>
</dbReference>
<dbReference type="InterPro" id="IPR035965">
    <property type="entry name" value="PAS-like_dom_sf"/>
</dbReference>
<dbReference type="InterPro" id="IPR013767">
    <property type="entry name" value="PAS_fold"/>
</dbReference>
<dbReference type="NCBIfam" id="TIGR00229">
    <property type="entry name" value="sensory_box"/>
    <property type="match status" value="2"/>
</dbReference>
<dbReference type="Gene3D" id="3.30.565.10">
    <property type="entry name" value="Histidine kinase-like ATPase, C-terminal domain"/>
    <property type="match status" value="1"/>
</dbReference>
<dbReference type="SMART" id="SM00387">
    <property type="entry name" value="HATPase_c"/>
    <property type="match status" value="1"/>
</dbReference>
<dbReference type="GO" id="GO:0000155">
    <property type="term" value="F:phosphorelay sensor kinase activity"/>
    <property type="evidence" value="ECO:0007669"/>
    <property type="project" value="InterPro"/>
</dbReference>
<dbReference type="PROSITE" id="PS50109">
    <property type="entry name" value="HIS_KIN"/>
    <property type="match status" value="1"/>
</dbReference>
<dbReference type="EC" id="2.7.13.3" evidence="2"/>
<dbReference type="SMART" id="SM00086">
    <property type="entry name" value="PAC"/>
    <property type="match status" value="2"/>
</dbReference>
<dbReference type="PROSITE" id="PS50112">
    <property type="entry name" value="PAS"/>
    <property type="match status" value="2"/>
</dbReference>
<keyword evidence="7" id="KW-0067">ATP-binding</keyword>
<comment type="caution">
    <text evidence="13">The sequence shown here is derived from an EMBL/GenBank/DDBJ whole genome shotgun (WGS) entry which is preliminary data.</text>
</comment>
<dbReference type="InterPro" id="IPR003661">
    <property type="entry name" value="HisK_dim/P_dom"/>
</dbReference>
<evidence type="ECO:0000256" key="1">
    <source>
        <dbReference type="ARBA" id="ARBA00000085"/>
    </source>
</evidence>
<dbReference type="SUPFAM" id="SSF55874">
    <property type="entry name" value="ATPase domain of HSP90 chaperone/DNA topoisomerase II/histidine kinase"/>
    <property type="match status" value="1"/>
</dbReference>
<dbReference type="GO" id="GO:0005524">
    <property type="term" value="F:ATP binding"/>
    <property type="evidence" value="ECO:0007669"/>
    <property type="project" value="UniProtKB-KW"/>
</dbReference>
<comment type="function">
    <text evidence="8">Putative oxygen sensor; modulates the activity of FixJ, a transcriptional activator of nitrogen fixation fixK gene. FixL probably acts as a kinase that phosphorylates FixJ.</text>
</comment>
<reference evidence="14" key="1">
    <citation type="submission" date="2015-07" db="EMBL/GenBank/DDBJ databases">
        <title>Draft genome sequence of a Pseudoalteromonas rubra strain, OCN096, isolated from Kaneohe Bay, Oahu, Hawaii.</title>
        <authorList>
            <person name="Beurmann S."/>
            <person name="Ushijima B."/>
            <person name="Belcaid M."/>
            <person name="Callahan S.M."/>
            <person name="Aeby G.S."/>
        </authorList>
    </citation>
    <scope>NUCLEOTIDE SEQUENCE [LARGE SCALE GENOMIC DNA]</scope>
    <source>
        <strain evidence="14">OCN096</strain>
    </source>
</reference>
<dbReference type="Proteomes" id="UP000036850">
    <property type="component" value="Unassembled WGS sequence"/>
</dbReference>
<keyword evidence="6 13" id="KW-0418">Kinase</keyword>
<dbReference type="InterPro" id="IPR000014">
    <property type="entry name" value="PAS"/>
</dbReference>
<organism evidence="13 14">
    <name type="scientific">Pseudoalteromonas rubra</name>
    <dbReference type="NCBI Taxonomy" id="43658"/>
    <lineage>
        <taxon>Bacteria</taxon>
        <taxon>Pseudomonadati</taxon>
        <taxon>Pseudomonadota</taxon>
        <taxon>Gammaproteobacteria</taxon>
        <taxon>Alteromonadales</taxon>
        <taxon>Pseudoalteromonadaceae</taxon>
        <taxon>Pseudoalteromonas</taxon>
    </lineage>
</organism>
<evidence type="ECO:0000256" key="6">
    <source>
        <dbReference type="ARBA" id="ARBA00022777"/>
    </source>
</evidence>
<evidence type="ECO:0000256" key="8">
    <source>
        <dbReference type="ARBA" id="ARBA00059827"/>
    </source>
</evidence>